<sequence>MRCLHEGQPGWVQLIADARQDGRCIEDIEICKYGSRYTRGKPWGEACGRFRQRKKPQKNPPSRPGLPPPPRNPPLPHTTTPPPPPPPFPPRPAT</sequence>
<dbReference type="Proteomes" id="UP000507222">
    <property type="component" value="Unassembled WGS sequence"/>
</dbReference>
<evidence type="ECO:0000313" key="2">
    <source>
        <dbReference type="EMBL" id="CAB4263515.1"/>
    </source>
</evidence>
<name>A0A6J5TKL4_PRUAR</name>
<dbReference type="AlphaFoldDB" id="A0A6J5TKL4"/>
<accession>A0A6J5TKL4</accession>
<evidence type="ECO:0000256" key="1">
    <source>
        <dbReference type="SAM" id="MobiDB-lite"/>
    </source>
</evidence>
<reference evidence="2 3" key="1">
    <citation type="submission" date="2020-05" db="EMBL/GenBank/DDBJ databases">
        <authorList>
            <person name="Campoy J."/>
            <person name="Schneeberger K."/>
            <person name="Spophaly S."/>
        </authorList>
    </citation>
    <scope>NUCLEOTIDE SEQUENCE [LARGE SCALE GENOMIC DNA]</scope>
    <source>
        <strain evidence="2">PruArmRojPasFocal</strain>
    </source>
</reference>
<evidence type="ECO:0000313" key="3">
    <source>
        <dbReference type="Proteomes" id="UP000507222"/>
    </source>
</evidence>
<organism evidence="2 3">
    <name type="scientific">Prunus armeniaca</name>
    <name type="common">Apricot</name>
    <name type="synonym">Armeniaca vulgaris</name>
    <dbReference type="NCBI Taxonomy" id="36596"/>
    <lineage>
        <taxon>Eukaryota</taxon>
        <taxon>Viridiplantae</taxon>
        <taxon>Streptophyta</taxon>
        <taxon>Embryophyta</taxon>
        <taxon>Tracheophyta</taxon>
        <taxon>Spermatophyta</taxon>
        <taxon>Magnoliopsida</taxon>
        <taxon>eudicotyledons</taxon>
        <taxon>Gunneridae</taxon>
        <taxon>Pentapetalae</taxon>
        <taxon>rosids</taxon>
        <taxon>fabids</taxon>
        <taxon>Rosales</taxon>
        <taxon>Rosaceae</taxon>
        <taxon>Amygdaloideae</taxon>
        <taxon>Amygdaleae</taxon>
        <taxon>Prunus</taxon>
    </lineage>
</organism>
<feature type="region of interest" description="Disordered" evidence="1">
    <location>
        <begin position="42"/>
        <end position="94"/>
    </location>
</feature>
<proteinExistence type="predicted"/>
<feature type="compositionally biased region" description="Pro residues" evidence="1">
    <location>
        <begin position="58"/>
        <end position="94"/>
    </location>
</feature>
<dbReference type="EMBL" id="CAEKDK010000001">
    <property type="protein sequence ID" value="CAB4263515.1"/>
    <property type="molecule type" value="Genomic_DNA"/>
</dbReference>
<protein>
    <submittedName>
        <fullName evidence="2">Uncharacterized protein</fullName>
    </submittedName>
</protein>
<gene>
    <name evidence="2" type="ORF">CURHAP_LOCUS3844</name>
</gene>